<dbReference type="SUPFAM" id="SSF56112">
    <property type="entry name" value="Protein kinase-like (PK-like)"/>
    <property type="match status" value="1"/>
</dbReference>
<dbReference type="InterPro" id="IPR011009">
    <property type="entry name" value="Kinase-like_dom_sf"/>
</dbReference>
<proteinExistence type="predicted"/>
<evidence type="ECO:0000313" key="3">
    <source>
        <dbReference type="Proteomes" id="UP000245119"/>
    </source>
</evidence>
<dbReference type="GO" id="GO:0005524">
    <property type="term" value="F:ATP binding"/>
    <property type="evidence" value="ECO:0007669"/>
    <property type="project" value="InterPro"/>
</dbReference>
<dbReference type="AlphaFoldDB" id="A0A2T7NMN1"/>
<organism evidence="2 3">
    <name type="scientific">Pomacea canaliculata</name>
    <name type="common">Golden apple snail</name>
    <dbReference type="NCBI Taxonomy" id="400727"/>
    <lineage>
        <taxon>Eukaryota</taxon>
        <taxon>Metazoa</taxon>
        <taxon>Spiralia</taxon>
        <taxon>Lophotrochozoa</taxon>
        <taxon>Mollusca</taxon>
        <taxon>Gastropoda</taxon>
        <taxon>Caenogastropoda</taxon>
        <taxon>Architaenioglossa</taxon>
        <taxon>Ampullarioidea</taxon>
        <taxon>Ampullariidae</taxon>
        <taxon>Pomacea</taxon>
    </lineage>
</organism>
<keyword evidence="3" id="KW-1185">Reference proteome</keyword>
<dbReference type="SMART" id="SM00220">
    <property type="entry name" value="S_TKc"/>
    <property type="match status" value="1"/>
</dbReference>
<dbReference type="InterPro" id="IPR001245">
    <property type="entry name" value="Ser-Thr/Tyr_kinase_cat_dom"/>
</dbReference>
<dbReference type="PROSITE" id="PS50011">
    <property type="entry name" value="PROTEIN_KINASE_DOM"/>
    <property type="match status" value="1"/>
</dbReference>
<dbReference type="InterPro" id="IPR000719">
    <property type="entry name" value="Prot_kinase_dom"/>
</dbReference>
<accession>A0A2T7NMN1</accession>
<dbReference type="Gene3D" id="1.10.510.10">
    <property type="entry name" value="Transferase(Phosphotransferase) domain 1"/>
    <property type="match status" value="1"/>
</dbReference>
<evidence type="ECO:0000313" key="2">
    <source>
        <dbReference type="EMBL" id="PVD22412.1"/>
    </source>
</evidence>
<protein>
    <recommendedName>
        <fullName evidence="1">Protein kinase domain-containing protein</fullName>
    </recommendedName>
</protein>
<dbReference type="OrthoDB" id="193931at2759"/>
<name>A0A2T7NMN1_POMCA</name>
<feature type="domain" description="Protein kinase" evidence="1">
    <location>
        <begin position="70"/>
        <end position="269"/>
    </location>
</feature>
<comment type="caution">
    <text evidence="2">The sequence shown here is derived from an EMBL/GenBank/DDBJ whole genome shotgun (WGS) entry which is preliminary data.</text>
</comment>
<reference evidence="2 3" key="1">
    <citation type="submission" date="2018-04" db="EMBL/GenBank/DDBJ databases">
        <title>The genome of golden apple snail Pomacea canaliculata provides insight into stress tolerance and invasive adaptation.</title>
        <authorList>
            <person name="Liu C."/>
            <person name="Liu B."/>
            <person name="Ren Y."/>
            <person name="Zhang Y."/>
            <person name="Wang H."/>
            <person name="Li S."/>
            <person name="Jiang F."/>
            <person name="Yin L."/>
            <person name="Zhang G."/>
            <person name="Qian W."/>
            <person name="Fan W."/>
        </authorList>
    </citation>
    <scope>NUCLEOTIDE SEQUENCE [LARGE SCALE GENOMIC DNA]</scope>
    <source>
        <strain evidence="2">SZHN2017</strain>
        <tissue evidence="2">Muscle</tissue>
    </source>
</reference>
<sequence length="269" mass="29118">MSVSFVCLSTSLLRKTCHTQKIKDSSSKSTSGAACSSQLVMMHKKSPTSLSSPSCKINCEDYTTCWTWGYRLLSCIAESQSGMSRVYRAVQLGEGNTTDDLPPPSSQVTIKVVESENSLSQQLLHTVLALSQKLPPHANILDITHYFSSARAEFIVSQTCRLGSLGIILSEKQYLGKGMAETSSKLIISQVCSGLTHLKMTGIPHGGVVIYVVLHGVLPFSSEDLDKMAKKENAPALCIRLRAAYERFADVQSMAAPRPQQGASESVAL</sequence>
<evidence type="ECO:0000259" key="1">
    <source>
        <dbReference type="PROSITE" id="PS50011"/>
    </source>
</evidence>
<dbReference type="GO" id="GO:0004672">
    <property type="term" value="F:protein kinase activity"/>
    <property type="evidence" value="ECO:0007669"/>
    <property type="project" value="InterPro"/>
</dbReference>
<dbReference type="Proteomes" id="UP000245119">
    <property type="component" value="Linkage Group LG11"/>
</dbReference>
<dbReference type="EMBL" id="PZQS01000011">
    <property type="protein sequence ID" value="PVD22412.1"/>
    <property type="molecule type" value="Genomic_DNA"/>
</dbReference>
<gene>
    <name evidence="2" type="ORF">C0Q70_18224</name>
</gene>
<dbReference type="Pfam" id="PF07714">
    <property type="entry name" value="PK_Tyr_Ser-Thr"/>
    <property type="match status" value="1"/>
</dbReference>